<evidence type="ECO:0000256" key="6">
    <source>
        <dbReference type="ARBA" id="ARBA00022692"/>
    </source>
</evidence>
<evidence type="ECO:0000256" key="4">
    <source>
        <dbReference type="ARBA" id="ARBA00022676"/>
    </source>
</evidence>
<keyword evidence="13" id="KW-0732">Signal</keyword>
<dbReference type="PANTHER" id="PTHR22760">
    <property type="entry name" value="GLYCOSYLTRANSFERASE"/>
    <property type="match status" value="1"/>
</dbReference>
<feature type="signal peptide" evidence="13">
    <location>
        <begin position="1"/>
        <end position="19"/>
    </location>
</feature>
<keyword evidence="7 12" id="KW-0256">Endoplasmic reticulum</keyword>
<comment type="caution">
    <text evidence="14">The sequence shown here is derived from an EMBL/GenBank/DDBJ whole genome shotgun (WGS) entry which is preliminary data.</text>
</comment>
<keyword evidence="8 12" id="KW-1133">Transmembrane helix</keyword>
<keyword evidence="15" id="KW-1185">Reference proteome</keyword>
<evidence type="ECO:0000313" key="14">
    <source>
        <dbReference type="EMBL" id="TKA23031.1"/>
    </source>
</evidence>
<organism evidence="14 15">
    <name type="scientific">Salinomyces thailandicus</name>
    <dbReference type="NCBI Taxonomy" id="706561"/>
    <lineage>
        <taxon>Eukaryota</taxon>
        <taxon>Fungi</taxon>
        <taxon>Dikarya</taxon>
        <taxon>Ascomycota</taxon>
        <taxon>Pezizomycotina</taxon>
        <taxon>Dothideomycetes</taxon>
        <taxon>Dothideomycetidae</taxon>
        <taxon>Mycosphaerellales</taxon>
        <taxon>Teratosphaeriaceae</taxon>
        <taxon>Salinomyces</taxon>
    </lineage>
</organism>
<evidence type="ECO:0000256" key="8">
    <source>
        <dbReference type="ARBA" id="ARBA00022989"/>
    </source>
</evidence>
<feature type="transmembrane region" description="Helical" evidence="12">
    <location>
        <begin position="186"/>
        <end position="208"/>
    </location>
</feature>
<sequence length="552" mass="60365">MTNYFDSVWPPALLLSVVGLHLLCAPYTKVEESFNVQATHDILNYGVPWVNTTAVLADKFDHVDFPGSVPRTFVGALLLAGLGMPLKAVSGIVGPAAQQLLIRAILGGVNVAALMAVKGAVDTAFGRTAGKWYVLLQATQFHVMFYASRTLPNMFAFAITTYAVATLILVKAVTAKSARSAKRRRLALYLLTIAGVIFRSEVAILLAVETIYLVVRQRASLTKEVIPAGVAGAAIGLVTTVSVDSLFWQQFPLWPELVGFYYNTVLGKSSEWGTSPLHFYFLNALPRLLLNPMIYLVCIPLALGTKATQKTSQDILVPNMAFILAYSLLPHKEWRFIIYSVPAFTAVASAGASWIWVRKAKSVTYQALSALLFVSTIASAAAGVGLLYISSLNYPGGQALAQLHDLTSPEANSNISVHLGNLACQAGVTRFQQIHASWRYDKTEDEEKLLDPLFWQQFDYVIAEEPRRVIGSWEPIATQGAYGGLTLRPEAGTDVLALPVSPRGLTKTIHDAYNGVSEVLRNKITRGYWPAVKMEPKLYVLKKQEPRVAVYT</sequence>
<evidence type="ECO:0000256" key="3">
    <source>
        <dbReference type="ARBA" id="ARBA00007063"/>
    </source>
</evidence>
<evidence type="ECO:0000256" key="2">
    <source>
        <dbReference type="ARBA" id="ARBA00004922"/>
    </source>
</evidence>
<feature type="transmembrane region" description="Helical" evidence="12">
    <location>
        <begin position="154"/>
        <end position="174"/>
    </location>
</feature>
<comment type="pathway">
    <text evidence="2">Protein modification; protein glycosylation.</text>
</comment>
<dbReference type="UniPathway" id="UPA00378"/>
<comment type="similarity">
    <text evidence="3 12">Belongs to the glycosyltransferase 22 family.</text>
</comment>
<dbReference type="EMBL" id="NAJL01000062">
    <property type="protein sequence ID" value="TKA23031.1"/>
    <property type="molecule type" value="Genomic_DNA"/>
</dbReference>
<evidence type="ECO:0000256" key="9">
    <source>
        <dbReference type="ARBA" id="ARBA00023136"/>
    </source>
</evidence>
<dbReference type="AlphaFoldDB" id="A0A4U0TM42"/>
<dbReference type="OrthoDB" id="19039at2759"/>
<dbReference type="GO" id="GO:0052917">
    <property type="term" value="F:dol-P-Man:Man(7)GlcNAc(2)-PP-Dol alpha-1,6-mannosyltransferase activity"/>
    <property type="evidence" value="ECO:0007669"/>
    <property type="project" value="UniProtKB-EC"/>
</dbReference>
<feature type="transmembrane region" description="Helical" evidence="12">
    <location>
        <begin position="369"/>
        <end position="389"/>
    </location>
</feature>
<keyword evidence="6 12" id="KW-0812">Transmembrane</keyword>
<evidence type="ECO:0000256" key="7">
    <source>
        <dbReference type="ARBA" id="ARBA00022824"/>
    </source>
</evidence>
<dbReference type="GO" id="GO:0005789">
    <property type="term" value="C:endoplasmic reticulum membrane"/>
    <property type="evidence" value="ECO:0007669"/>
    <property type="project" value="UniProtKB-SubCell"/>
</dbReference>
<evidence type="ECO:0000256" key="11">
    <source>
        <dbReference type="ARBA" id="ARBA00048899"/>
    </source>
</evidence>
<feature type="transmembrane region" description="Helical" evidence="12">
    <location>
        <begin position="73"/>
        <end position="93"/>
    </location>
</feature>
<evidence type="ECO:0000256" key="12">
    <source>
        <dbReference type="RuleBase" id="RU363075"/>
    </source>
</evidence>
<evidence type="ECO:0000313" key="15">
    <source>
        <dbReference type="Proteomes" id="UP000308549"/>
    </source>
</evidence>
<dbReference type="GO" id="GO:0006487">
    <property type="term" value="P:protein N-linked glycosylation"/>
    <property type="evidence" value="ECO:0007669"/>
    <property type="project" value="TreeGrafter"/>
</dbReference>
<name>A0A4U0TM42_9PEZI</name>
<dbReference type="PANTHER" id="PTHR22760:SF1">
    <property type="entry name" value="DOL-P-MAN:MAN(7)GLCNAC(2)-PP-DOL ALPHA-1,6-MANNOSYLTRANSFERASE"/>
    <property type="match status" value="1"/>
</dbReference>
<evidence type="ECO:0000256" key="10">
    <source>
        <dbReference type="ARBA" id="ARBA00044721"/>
    </source>
</evidence>
<comment type="subcellular location">
    <subcellularLocation>
        <location evidence="1 12">Endoplasmic reticulum membrane</location>
        <topology evidence="1 12">Multi-pass membrane protein</topology>
    </subcellularLocation>
</comment>
<evidence type="ECO:0000256" key="1">
    <source>
        <dbReference type="ARBA" id="ARBA00004477"/>
    </source>
</evidence>
<dbReference type="Pfam" id="PF03901">
    <property type="entry name" value="Glyco_transf_22"/>
    <property type="match status" value="1"/>
</dbReference>
<accession>A0A4U0TM42</accession>
<comment type="catalytic activity">
    <reaction evidence="11">
        <text>an alpha-D-Man-(1-&gt;2)-alpha-D-Man-(1-&gt;2)-alpha-D-Man-(1-&gt;3)-[alpha-D-Man-(1-&gt;2)-alpha-D-Man-(1-&gt;3)-alpha-D-Man-(1-&gt;6)]-beta-D-Man-(1-&gt;4)-beta-D-GlcNAc-(1-&gt;4)-alpha-D-GlcNAc-diphospho-di-trans,poly-cis-dolichol + a di-trans,poly-cis-dolichyl beta-D-mannosyl phosphate = an alpha-D-Man-(1-&gt;2)-alpha-D-Man-(1-&gt;2)-alpha-D-Man-(1-&gt;3)-[alpha-D-Man-(1-&gt;2)-alpha-D-Man-(1-&gt;3)-[alpha-D-Man-(1-&gt;6)]-alpha-D-Man-(1-&gt;6)]-beta-D-Man-(1-&gt;4)-beta-D-GlcNAc-(1-&gt;4)-alpha-D-GlcNAc-diphospho-di-trans,poly-cis-dolichol + a di-trans,poly-cis-dolichyl phosphate + H(+)</text>
        <dbReference type="Rhea" id="RHEA:29535"/>
        <dbReference type="Rhea" id="RHEA-COMP:19498"/>
        <dbReference type="Rhea" id="RHEA-COMP:19501"/>
        <dbReference type="Rhea" id="RHEA-COMP:19518"/>
        <dbReference type="Rhea" id="RHEA-COMP:19519"/>
        <dbReference type="ChEBI" id="CHEBI:15378"/>
        <dbReference type="ChEBI" id="CHEBI:57683"/>
        <dbReference type="ChEBI" id="CHEBI:58211"/>
        <dbReference type="ChEBI" id="CHEBI:132517"/>
        <dbReference type="ChEBI" id="CHEBI:132519"/>
        <dbReference type="EC" id="2.4.1.260"/>
    </reaction>
    <physiologicalReaction direction="left-to-right" evidence="11">
        <dbReference type="Rhea" id="RHEA:29536"/>
    </physiologicalReaction>
</comment>
<dbReference type="EC" id="2.4.1.-" evidence="12"/>
<reference evidence="14 15" key="1">
    <citation type="submission" date="2017-03" db="EMBL/GenBank/DDBJ databases">
        <title>Genomes of endolithic fungi from Antarctica.</title>
        <authorList>
            <person name="Coleine C."/>
            <person name="Masonjones S."/>
            <person name="Stajich J.E."/>
        </authorList>
    </citation>
    <scope>NUCLEOTIDE SEQUENCE [LARGE SCALE GENOMIC DNA]</scope>
    <source>
        <strain evidence="14 15">CCFEE 6315</strain>
    </source>
</reference>
<dbReference type="Proteomes" id="UP000308549">
    <property type="component" value="Unassembled WGS sequence"/>
</dbReference>
<keyword evidence="9 12" id="KW-0472">Membrane</keyword>
<gene>
    <name evidence="14" type="ORF">B0A50_07249</name>
</gene>
<feature type="transmembrane region" description="Helical" evidence="12">
    <location>
        <begin position="100"/>
        <end position="121"/>
    </location>
</feature>
<comment type="function">
    <text evidence="10">Mannosyltransferase that operates in the biosynthetic pathway of dolichol-linked oligosaccharides, the glycan precursors employed in protein asparagine (N)-glycosylation. The assembly of dolichol-linked oligosaccharides begins on the cytosolic side of the endoplasmic reticulum membrane and finishes in its lumen. The sequential addition of sugars to dolichol pyrophosphate produces dolichol-linked oligosaccharides containing fourteen sugars, including two GlcNAcs, nine mannoses and three glucoses. Once assembled, the oligosaccharide is transferred from the lipid to nascent proteins by oligosaccharyltransferases. In the lumen of the endoplasmic reticulum, adds the eighth mannose residue in an alpha-1,6 linkage onto Man(7)GlcNAc(2)-PP-dolichol to produce Man(8)GlcNAc(2)-PP-dolichol.</text>
</comment>
<feature type="chain" id="PRO_5020282058" description="Mannosyltransferase" evidence="13">
    <location>
        <begin position="20"/>
        <end position="552"/>
    </location>
</feature>
<dbReference type="InterPro" id="IPR005599">
    <property type="entry name" value="GPI_mannosylTrfase"/>
</dbReference>
<protein>
    <recommendedName>
        <fullName evidence="12">Mannosyltransferase</fullName>
        <ecNumber evidence="12">2.4.1.-</ecNumber>
    </recommendedName>
</protein>
<keyword evidence="5" id="KW-0808">Transferase</keyword>
<keyword evidence="4 12" id="KW-0328">Glycosyltransferase</keyword>
<evidence type="ECO:0000256" key="5">
    <source>
        <dbReference type="ARBA" id="ARBA00022679"/>
    </source>
</evidence>
<evidence type="ECO:0000256" key="13">
    <source>
        <dbReference type="SAM" id="SignalP"/>
    </source>
</evidence>
<proteinExistence type="inferred from homology"/>
<feature type="transmembrane region" description="Helical" evidence="12">
    <location>
        <begin position="337"/>
        <end position="357"/>
    </location>
</feature>